<feature type="chain" id="PRO_5040943634" evidence="2">
    <location>
        <begin position="21"/>
        <end position="515"/>
    </location>
</feature>
<reference evidence="3" key="1">
    <citation type="submission" date="2022-09" db="EMBL/GenBank/DDBJ databases">
        <title>The genome sequence of Tsuneonella sp. YG55.</title>
        <authorList>
            <person name="Liu Y."/>
        </authorList>
    </citation>
    <scope>NUCLEOTIDE SEQUENCE</scope>
    <source>
        <strain evidence="3">YG55</strain>
    </source>
</reference>
<dbReference type="SUPFAM" id="SSF50494">
    <property type="entry name" value="Trypsin-like serine proteases"/>
    <property type="match status" value="1"/>
</dbReference>
<dbReference type="EMBL" id="JAOAMV010000002">
    <property type="protein sequence ID" value="MCT2558357.1"/>
    <property type="molecule type" value="Genomic_DNA"/>
</dbReference>
<name>A0A9X2VZQ7_9SPHN</name>
<dbReference type="InterPro" id="IPR001940">
    <property type="entry name" value="Peptidase_S1C"/>
</dbReference>
<feature type="signal peptide" evidence="2">
    <location>
        <begin position="1"/>
        <end position="20"/>
    </location>
</feature>
<dbReference type="GO" id="GO:0006508">
    <property type="term" value="P:proteolysis"/>
    <property type="evidence" value="ECO:0007669"/>
    <property type="project" value="UniProtKB-KW"/>
</dbReference>
<proteinExistence type="predicted"/>
<keyword evidence="2" id="KW-0732">Signal</keyword>
<dbReference type="AlphaFoldDB" id="A0A9X2VZQ7"/>
<dbReference type="Gene3D" id="2.40.10.10">
    <property type="entry name" value="Trypsin-like serine proteases"/>
    <property type="match status" value="2"/>
</dbReference>
<keyword evidence="1" id="KW-0472">Membrane</keyword>
<dbReference type="Proteomes" id="UP001142648">
    <property type="component" value="Unassembled WGS sequence"/>
</dbReference>
<feature type="transmembrane region" description="Helical" evidence="1">
    <location>
        <begin position="298"/>
        <end position="319"/>
    </location>
</feature>
<organism evidence="3 4">
    <name type="scientific">Tsuneonella litorea</name>
    <dbReference type="NCBI Taxonomy" id="2976475"/>
    <lineage>
        <taxon>Bacteria</taxon>
        <taxon>Pseudomonadati</taxon>
        <taxon>Pseudomonadota</taxon>
        <taxon>Alphaproteobacteria</taxon>
        <taxon>Sphingomonadales</taxon>
        <taxon>Erythrobacteraceae</taxon>
        <taxon>Tsuneonella</taxon>
    </lineage>
</organism>
<dbReference type="PRINTS" id="PR00834">
    <property type="entry name" value="PROTEASES2C"/>
</dbReference>
<dbReference type="PANTHER" id="PTHR43019:SF23">
    <property type="entry name" value="PROTEASE DO-LIKE 5, CHLOROPLASTIC"/>
    <property type="match status" value="1"/>
</dbReference>
<keyword evidence="1" id="KW-1133">Transmembrane helix</keyword>
<sequence>MVRLLILLFALFALALPAPARPEASDIAAAARGVVRVVIVGTDGQRVFPVSHGTGFAVTPTRIVTNAHVVREVLQDDTLRIAIVPPDGDGADYGKVASVSSVKDLALIEVTGALRLPPLTLTGIAAGDGDEVAAVGYPMNVDRAQGLGLADLFRPQPPVKSRGFVSGIRPSRDFDTVLHTAPIARGNSGGPLLDGCGRVLGVNSFGTTSDDSSDAEFSFAVSERELLPFLKSAGIDPAVNTMPCRSMAQLDAAERERLQVEQAAARARMARRAESDRVRRDRAQLEAQLSVMDGRENAMALAGLLTLLAAAAGFAAWNLRDAGDGGKKMRMASALAGAAMIGALAIWFTRPGLDAIDRRVADAMAQDPGDGDAAQPDTDPVAAELTCSIEPERSRIVSEPPEDLDFAWNPGGCVNGRTQYGFADGKWTRLFVPNDEDTIAVNSFDPETKVFRIDRYPLPQSAMARARAARGAYQAPACGAPNAAGQLGEKQSGVVALLPRQANERLVYACRAKGS</sequence>
<keyword evidence="1" id="KW-0812">Transmembrane</keyword>
<evidence type="ECO:0000256" key="1">
    <source>
        <dbReference type="SAM" id="Phobius"/>
    </source>
</evidence>
<dbReference type="PANTHER" id="PTHR43019">
    <property type="entry name" value="SERINE ENDOPROTEASE DEGS"/>
    <property type="match status" value="1"/>
</dbReference>
<dbReference type="RefSeq" id="WP_259961165.1">
    <property type="nucleotide sequence ID" value="NZ_JAOAMV010000002.1"/>
</dbReference>
<dbReference type="InterPro" id="IPR009003">
    <property type="entry name" value="Peptidase_S1_PA"/>
</dbReference>
<accession>A0A9X2VZQ7</accession>
<evidence type="ECO:0000256" key="2">
    <source>
        <dbReference type="SAM" id="SignalP"/>
    </source>
</evidence>
<dbReference type="GO" id="GO:0004252">
    <property type="term" value="F:serine-type endopeptidase activity"/>
    <property type="evidence" value="ECO:0007669"/>
    <property type="project" value="InterPro"/>
</dbReference>
<dbReference type="Pfam" id="PF13365">
    <property type="entry name" value="Trypsin_2"/>
    <property type="match status" value="1"/>
</dbReference>
<feature type="transmembrane region" description="Helical" evidence="1">
    <location>
        <begin position="331"/>
        <end position="349"/>
    </location>
</feature>
<evidence type="ECO:0000313" key="4">
    <source>
        <dbReference type="Proteomes" id="UP001142648"/>
    </source>
</evidence>
<keyword evidence="4" id="KW-1185">Reference proteome</keyword>
<dbReference type="InterPro" id="IPR043504">
    <property type="entry name" value="Peptidase_S1_PA_chymotrypsin"/>
</dbReference>
<comment type="caution">
    <text evidence="3">The sequence shown here is derived from an EMBL/GenBank/DDBJ whole genome shotgun (WGS) entry which is preliminary data.</text>
</comment>
<evidence type="ECO:0000313" key="3">
    <source>
        <dbReference type="EMBL" id="MCT2558357.1"/>
    </source>
</evidence>
<keyword evidence="3" id="KW-0378">Hydrolase</keyword>
<keyword evidence="3" id="KW-0645">Protease</keyword>
<gene>
    <name evidence="3" type="ORF">N0B51_05125</name>
</gene>
<protein>
    <submittedName>
        <fullName evidence="3">Serine protease</fullName>
    </submittedName>
</protein>